<dbReference type="GO" id="GO:0005682">
    <property type="term" value="C:U5 snRNP"/>
    <property type="evidence" value="ECO:0007669"/>
    <property type="project" value="TreeGrafter"/>
</dbReference>
<dbReference type="EMBL" id="JAEPRB010000035">
    <property type="protein sequence ID" value="KAG2224919.1"/>
    <property type="molecule type" value="Genomic_DNA"/>
</dbReference>
<dbReference type="Gene3D" id="1.20.940.10">
    <property type="entry name" value="Functional domain of the splicing factor Prp18"/>
    <property type="match status" value="1"/>
</dbReference>
<comment type="caution">
    <text evidence="11">The sequence shown here is derived from an EMBL/GenBank/DDBJ whole genome shotgun (WGS) entry which is preliminary data.</text>
</comment>
<dbReference type="InterPro" id="IPR039979">
    <property type="entry name" value="PRPF18"/>
</dbReference>
<comment type="subcellular location">
    <subcellularLocation>
        <location evidence="1">Nucleus</location>
    </subcellularLocation>
</comment>
<evidence type="ECO:0000256" key="9">
    <source>
        <dbReference type="SAM" id="MobiDB-lite"/>
    </source>
</evidence>
<dbReference type="PANTHER" id="PTHR13007:SF19">
    <property type="entry name" value="PRE-MRNA-SPLICING FACTOR 18"/>
    <property type="match status" value="1"/>
</dbReference>
<keyword evidence="8" id="KW-0175">Coiled coil</keyword>
<protein>
    <recommendedName>
        <fullName evidence="3">Pre-mRNA-splicing factor 18</fullName>
    </recommendedName>
</protein>
<accession>A0A8H7VS06</accession>
<sequence>MDFLKDVISSEISKKRKTINAVSGDKGGQRKKYVSRAELERLREEEYFREEEQRKAKEEEKKRKRQEEEERTRENEKKEVKKTDEKVDADGEEIEVETFNITREEVIRRLRAKGQPIRLFGETDKQCKIRLRALELMEERSDDGQQNDYMRKLEEMEEGMRLEALKQKGGVQDEKKLNKKLKKAEQVVETIELNMLQKDIDRLYLQIYTYLVHTMDEWEEAMDARPEEEKQSGPGKRAAVLQKQTADYIKPLLRQLKKRTLEPDILARVAEITHYMQQRRYRDAQDSYLQLSIGNAPWPIGVTMVGIHERSAREKIFASQVAHVLNDETSRKWIQSVKRLMTFAQSKYPPYTLSQIS</sequence>
<keyword evidence="4" id="KW-0507">mRNA processing</keyword>
<evidence type="ECO:0000313" key="12">
    <source>
        <dbReference type="Proteomes" id="UP000646827"/>
    </source>
</evidence>
<dbReference type="Pfam" id="PF02840">
    <property type="entry name" value="Prp18"/>
    <property type="match status" value="1"/>
</dbReference>
<dbReference type="SMART" id="SM00500">
    <property type="entry name" value="SFM"/>
    <property type="match status" value="1"/>
</dbReference>
<evidence type="ECO:0000256" key="8">
    <source>
        <dbReference type="SAM" id="Coils"/>
    </source>
</evidence>
<dbReference type="Gene3D" id="4.10.280.110">
    <property type="entry name" value="Pre-mRNA processing factor 4 domain"/>
    <property type="match status" value="1"/>
</dbReference>
<proteinExistence type="inferred from homology"/>
<dbReference type="GO" id="GO:0046540">
    <property type="term" value="C:U4/U6 x U5 tri-snRNP complex"/>
    <property type="evidence" value="ECO:0007669"/>
    <property type="project" value="TreeGrafter"/>
</dbReference>
<organism evidence="11 12">
    <name type="scientific">Circinella minor</name>
    <dbReference type="NCBI Taxonomy" id="1195481"/>
    <lineage>
        <taxon>Eukaryota</taxon>
        <taxon>Fungi</taxon>
        <taxon>Fungi incertae sedis</taxon>
        <taxon>Mucoromycota</taxon>
        <taxon>Mucoromycotina</taxon>
        <taxon>Mucoromycetes</taxon>
        <taxon>Mucorales</taxon>
        <taxon>Lichtheimiaceae</taxon>
        <taxon>Circinella</taxon>
    </lineage>
</organism>
<evidence type="ECO:0000256" key="5">
    <source>
        <dbReference type="ARBA" id="ARBA00022728"/>
    </source>
</evidence>
<name>A0A8H7VS06_9FUNG</name>
<evidence type="ECO:0000256" key="1">
    <source>
        <dbReference type="ARBA" id="ARBA00004123"/>
    </source>
</evidence>
<dbReference type="SUPFAM" id="SSF47938">
    <property type="entry name" value="Functional domain of the splicing factor Prp18"/>
    <property type="match status" value="1"/>
</dbReference>
<feature type="region of interest" description="Disordered" evidence="9">
    <location>
        <begin position="47"/>
        <end position="86"/>
    </location>
</feature>
<dbReference type="SUPFAM" id="SSF158230">
    <property type="entry name" value="PRP4-like"/>
    <property type="match status" value="1"/>
</dbReference>
<evidence type="ECO:0000256" key="2">
    <source>
        <dbReference type="ARBA" id="ARBA00008137"/>
    </source>
</evidence>
<evidence type="ECO:0000256" key="4">
    <source>
        <dbReference type="ARBA" id="ARBA00022664"/>
    </source>
</evidence>
<dbReference type="OrthoDB" id="10261918at2759"/>
<evidence type="ECO:0000256" key="3">
    <source>
        <dbReference type="ARBA" id="ARBA00018242"/>
    </source>
</evidence>
<evidence type="ECO:0000259" key="10">
    <source>
        <dbReference type="SMART" id="SM00500"/>
    </source>
</evidence>
<keyword evidence="7" id="KW-0539">Nucleus</keyword>
<keyword evidence="6" id="KW-0508">mRNA splicing</keyword>
<gene>
    <name evidence="11" type="ORF">INT45_010868</name>
</gene>
<keyword evidence="5" id="KW-0747">Spliceosome</keyword>
<dbReference type="Proteomes" id="UP000646827">
    <property type="component" value="Unassembled WGS sequence"/>
</dbReference>
<feature type="coiled-coil region" evidence="8">
    <location>
        <begin position="47"/>
        <end position="86"/>
    </location>
</feature>
<keyword evidence="12" id="KW-1185">Reference proteome</keyword>
<dbReference type="InterPro" id="IPR036285">
    <property type="entry name" value="PRP4-like_sf"/>
</dbReference>
<comment type="similarity">
    <text evidence="2">Belongs to the PRP18 family.</text>
</comment>
<dbReference type="GO" id="GO:0071021">
    <property type="term" value="C:U2-type post-spliceosomal complex"/>
    <property type="evidence" value="ECO:0007669"/>
    <property type="project" value="TreeGrafter"/>
</dbReference>
<evidence type="ECO:0000256" key="6">
    <source>
        <dbReference type="ARBA" id="ARBA00023187"/>
    </source>
</evidence>
<evidence type="ECO:0000313" key="11">
    <source>
        <dbReference type="EMBL" id="KAG2224919.1"/>
    </source>
</evidence>
<dbReference type="GO" id="GO:0000350">
    <property type="term" value="P:generation of catalytic spliceosome for second transesterification step"/>
    <property type="evidence" value="ECO:0007669"/>
    <property type="project" value="TreeGrafter"/>
</dbReference>
<dbReference type="PANTHER" id="PTHR13007">
    <property type="entry name" value="PRE-MRNA SPLICING FACTOR-RELATED"/>
    <property type="match status" value="1"/>
</dbReference>
<reference evidence="11 12" key="1">
    <citation type="submission" date="2020-12" db="EMBL/GenBank/DDBJ databases">
        <title>Metabolic potential, ecology and presence of endohyphal bacteria is reflected in genomic diversity of Mucoromycotina.</title>
        <authorList>
            <person name="Muszewska A."/>
            <person name="Okrasinska A."/>
            <person name="Steczkiewicz K."/>
            <person name="Drgas O."/>
            <person name="Orlowska M."/>
            <person name="Perlinska-Lenart U."/>
            <person name="Aleksandrzak-Piekarczyk T."/>
            <person name="Szatraj K."/>
            <person name="Zielenkiewicz U."/>
            <person name="Pilsyk S."/>
            <person name="Malc E."/>
            <person name="Mieczkowski P."/>
            <person name="Kruszewska J.S."/>
            <person name="Biernat P."/>
            <person name="Pawlowska J."/>
        </authorList>
    </citation>
    <scope>NUCLEOTIDE SEQUENCE [LARGE SCALE GENOMIC DNA]</scope>
    <source>
        <strain evidence="11 12">CBS 142.35</strain>
    </source>
</reference>
<dbReference type="InterPro" id="IPR004098">
    <property type="entry name" value="Prp18"/>
</dbReference>
<dbReference type="InterPro" id="IPR014906">
    <property type="entry name" value="PRP4-like"/>
</dbReference>
<feature type="domain" description="Pre-mRNA processing factor 4 (PRP4)-like" evidence="10">
    <location>
        <begin position="101"/>
        <end position="147"/>
    </location>
</feature>
<dbReference type="AlphaFoldDB" id="A0A8H7VS06"/>
<dbReference type="Pfam" id="PF08799">
    <property type="entry name" value="PRP4"/>
    <property type="match status" value="1"/>
</dbReference>
<evidence type="ECO:0000256" key="7">
    <source>
        <dbReference type="ARBA" id="ARBA00023242"/>
    </source>
</evidence>